<feature type="signal peptide" evidence="1">
    <location>
        <begin position="1"/>
        <end position="22"/>
    </location>
</feature>
<organism evidence="2 3">
    <name type="scientific">Zopfia rhizophila CBS 207.26</name>
    <dbReference type="NCBI Taxonomy" id="1314779"/>
    <lineage>
        <taxon>Eukaryota</taxon>
        <taxon>Fungi</taxon>
        <taxon>Dikarya</taxon>
        <taxon>Ascomycota</taxon>
        <taxon>Pezizomycotina</taxon>
        <taxon>Dothideomycetes</taxon>
        <taxon>Dothideomycetes incertae sedis</taxon>
        <taxon>Zopfiaceae</taxon>
        <taxon>Zopfia</taxon>
    </lineage>
</organism>
<evidence type="ECO:0000256" key="1">
    <source>
        <dbReference type="SAM" id="SignalP"/>
    </source>
</evidence>
<evidence type="ECO:0008006" key="4">
    <source>
        <dbReference type="Google" id="ProtNLM"/>
    </source>
</evidence>
<dbReference type="Proteomes" id="UP000800200">
    <property type="component" value="Unassembled WGS sequence"/>
</dbReference>
<dbReference type="EMBL" id="ML994617">
    <property type="protein sequence ID" value="KAF2191295.1"/>
    <property type="molecule type" value="Genomic_DNA"/>
</dbReference>
<protein>
    <recommendedName>
        <fullName evidence="4">Secreted protein</fullName>
    </recommendedName>
</protein>
<name>A0A6A6EJI9_9PEZI</name>
<accession>A0A6A6EJI9</accession>
<feature type="chain" id="PRO_5025620529" description="Secreted protein" evidence="1">
    <location>
        <begin position="23"/>
        <end position="132"/>
    </location>
</feature>
<gene>
    <name evidence="2" type="ORF">K469DRAFT_368132</name>
</gene>
<evidence type="ECO:0000313" key="2">
    <source>
        <dbReference type="EMBL" id="KAF2191295.1"/>
    </source>
</evidence>
<evidence type="ECO:0000313" key="3">
    <source>
        <dbReference type="Proteomes" id="UP000800200"/>
    </source>
</evidence>
<keyword evidence="3" id="KW-1185">Reference proteome</keyword>
<dbReference type="AlphaFoldDB" id="A0A6A6EJI9"/>
<proteinExistence type="predicted"/>
<keyword evidence="1" id="KW-0732">Signal</keyword>
<sequence>MMMIMIMMMMVALRCILGSAYTAGICAQSSCMAKYTPPCVTPWQTGFGCGRVERQKDFRQHFPVIAHLGTNSAWPNLFLRREVAQLAEHLSSPSIPSSSFRRRAQMGMPARRGTCLKVARITPPGIFSTEHH</sequence>
<reference evidence="2" key="1">
    <citation type="journal article" date="2020" name="Stud. Mycol.">
        <title>101 Dothideomycetes genomes: a test case for predicting lifestyles and emergence of pathogens.</title>
        <authorList>
            <person name="Haridas S."/>
            <person name="Albert R."/>
            <person name="Binder M."/>
            <person name="Bloem J."/>
            <person name="Labutti K."/>
            <person name="Salamov A."/>
            <person name="Andreopoulos B."/>
            <person name="Baker S."/>
            <person name="Barry K."/>
            <person name="Bills G."/>
            <person name="Bluhm B."/>
            <person name="Cannon C."/>
            <person name="Castanera R."/>
            <person name="Culley D."/>
            <person name="Daum C."/>
            <person name="Ezra D."/>
            <person name="Gonzalez J."/>
            <person name="Henrissat B."/>
            <person name="Kuo A."/>
            <person name="Liang C."/>
            <person name="Lipzen A."/>
            <person name="Lutzoni F."/>
            <person name="Magnuson J."/>
            <person name="Mondo S."/>
            <person name="Nolan M."/>
            <person name="Ohm R."/>
            <person name="Pangilinan J."/>
            <person name="Park H.-J."/>
            <person name="Ramirez L."/>
            <person name="Alfaro M."/>
            <person name="Sun H."/>
            <person name="Tritt A."/>
            <person name="Yoshinaga Y."/>
            <person name="Zwiers L.-H."/>
            <person name="Turgeon B."/>
            <person name="Goodwin S."/>
            <person name="Spatafora J."/>
            <person name="Crous P."/>
            <person name="Grigoriev I."/>
        </authorList>
    </citation>
    <scope>NUCLEOTIDE SEQUENCE</scope>
    <source>
        <strain evidence="2">CBS 207.26</strain>
    </source>
</reference>